<keyword evidence="2" id="KW-1185">Reference proteome</keyword>
<dbReference type="InterPro" id="IPR050722">
    <property type="entry name" value="Pyruvate:ferred/Flavod_OxRd"/>
</dbReference>
<dbReference type="Gene3D" id="3.40.50.920">
    <property type="match status" value="1"/>
</dbReference>
<dbReference type="InterPro" id="IPR009014">
    <property type="entry name" value="Transketo_C/PFOR_II"/>
</dbReference>
<sequence>VRLYRPWSHQALLDALPSTVKRIAVLEPTDHLACAWNPLFLDVAAAYQSIGDDNVDILSGQYGVEETDFSPKQVSAVYHSLASGQLDRYFKVSCLSPGTLQMPPSTVEQFIFIDGIDLAYAFVSCQPKETYVQLYTLNKTTFVRLGRSESDVLLPTLIDSADVVVLCSTKDESASIRALDSLVSGGLVAIQSDASLLPSGVKKIAHNKQANIASFEDLHVLLENNSLSHLSCLSSIVRVPDNWSTEAVSLASDAIESSPEPMSLDLPLETPYLNMLEQTFGSRLDIANAIHQPSVWSPSQSHPQAANPEFGYGRLVHRIQERTRFVDTVMQVI</sequence>
<proteinExistence type="predicted"/>
<feature type="non-terminal residue" evidence="1">
    <location>
        <position position="1"/>
    </location>
</feature>
<dbReference type="EMBL" id="PJQM01008018">
    <property type="protein sequence ID" value="RCH77506.1"/>
    <property type="molecule type" value="Genomic_DNA"/>
</dbReference>
<dbReference type="PANTHER" id="PTHR32154:SF0">
    <property type="entry name" value="PYRUVATE-FLAVODOXIN OXIDOREDUCTASE-RELATED"/>
    <property type="match status" value="1"/>
</dbReference>
<dbReference type="PANTHER" id="PTHR32154">
    <property type="entry name" value="PYRUVATE-FLAVODOXIN OXIDOREDUCTASE-RELATED"/>
    <property type="match status" value="1"/>
</dbReference>
<comment type="caution">
    <text evidence="1">The sequence shown here is derived from an EMBL/GenBank/DDBJ whole genome shotgun (WGS) entry which is preliminary data.</text>
</comment>
<dbReference type="Proteomes" id="UP000253551">
    <property type="component" value="Unassembled WGS sequence"/>
</dbReference>
<dbReference type="AlphaFoldDB" id="A0A367IIQ4"/>
<feature type="non-terminal residue" evidence="1">
    <location>
        <position position="333"/>
    </location>
</feature>
<gene>
    <name evidence="1" type="ORF">CU098_001135</name>
</gene>
<dbReference type="Gene3D" id="3.40.50.970">
    <property type="match status" value="1"/>
</dbReference>
<dbReference type="STRING" id="4846.A0A367IIQ4"/>
<reference evidence="1 2" key="1">
    <citation type="journal article" date="2018" name="G3 (Bethesda)">
        <title>Phylogenetic and Phylogenomic Definition of Rhizopus Species.</title>
        <authorList>
            <person name="Gryganskyi A.P."/>
            <person name="Golan J."/>
            <person name="Dolatabadi S."/>
            <person name="Mondo S."/>
            <person name="Robb S."/>
            <person name="Idnurm A."/>
            <person name="Muszewska A."/>
            <person name="Steczkiewicz K."/>
            <person name="Masonjones S."/>
            <person name="Liao H.L."/>
            <person name="Gajdeczka M.T."/>
            <person name="Anike F."/>
            <person name="Vuek A."/>
            <person name="Anishchenko I.M."/>
            <person name="Voigt K."/>
            <person name="de Hoog G.S."/>
            <person name="Smith M.E."/>
            <person name="Heitman J."/>
            <person name="Vilgalys R."/>
            <person name="Stajich J.E."/>
        </authorList>
    </citation>
    <scope>NUCLEOTIDE SEQUENCE [LARGE SCALE GENOMIC DNA]</scope>
    <source>
        <strain evidence="1 2">LSU 92-RS-03</strain>
    </source>
</reference>
<dbReference type="OrthoDB" id="1688044at2759"/>
<dbReference type="GO" id="GO:0006979">
    <property type="term" value="P:response to oxidative stress"/>
    <property type="evidence" value="ECO:0007669"/>
    <property type="project" value="TreeGrafter"/>
</dbReference>
<dbReference type="SUPFAM" id="SSF52922">
    <property type="entry name" value="TK C-terminal domain-like"/>
    <property type="match status" value="1"/>
</dbReference>
<evidence type="ECO:0000313" key="2">
    <source>
        <dbReference type="Proteomes" id="UP000253551"/>
    </source>
</evidence>
<organism evidence="1 2">
    <name type="scientific">Rhizopus stolonifer</name>
    <name type="common">Rhizopus nigricans</name>
    <dbReference type="NCBI Taxonomy" id="4846"/>
    <lineage>
        <taxon>Eukaryota</taxon>
        <taxon>Fungi</taxon>
        <taxon>Fungi incertae sedis</taxon>
        <taxon>Mucoromycota</taxon>
        <taxon>Mucoromycotina</taxon>
        <taxon>Mucoromycetes</taxon>
        <taxon>Mucorales</taxon>
        <taxon>Mucorineae</taxon>
        <taxon>Rhizopodaceae</taxon>
        <taxon>Rhizopus</taxon>
    </lineage>
</organism>
<protein>
    <submittedName>
        <fullName evidence="1">Uncharacterized protein</fullName>
    </submittedName>
</protein>
<accession>A0A367IIQ4</accession>
<name>A0A367IIQ4_RHIST</name>
<evidence type="ECO:0000313" key="1">
    <source>
        <dbReference type="EMBL" id="RCH77506.1"/>
    </source>
</evidence>